<evidence type="ECO:0000313" key="6">
    <source>
        <dbReference type="EMBL" id="KAK3102290.1"/>
    </source>
</evidence>
<dbReference type="InterPro" id="IPR001394">
    <property type="entry name" value="Peptidase_C19_UCH"/>
</dbReference>
<feature type="domain" description="USP" evidence="5">
    <location>
        <begin position="374"/>
        <end position="869"/>
    </location>
</feature>
<comment type="catalytic activity">
    <reaction evidence="1">
        <text>Thiol-dependent hydrolysis of ester, thioester, amide, peptide and isopeptide bonds formed by the C-terminal Gly of ubiquitin (a 76-residue protein attached to proteins as an intracellular targeting signal).</text>
        <dbReference type="EC" id="3.4.19.12"/>
    </reaction>
</comment>
<dbReference type="PROSITE" id="PS50235">
    <property type="entry name" value="USP_3"/>
    <property type="match status" value="1"/>
</dbReference>
<keyword evidence="7" id="KW-1185">Reference proteome</keyword>
<name>A0AA88YM11_PINIB</name>
<dbReference type="Gene3D" id="3.90.70.10">
    <property type="entry name" value="Cysteine proteinases"/>
    <property type="match status" value="1"/>
</dbReference>
<comment type="caution">
    <text evidence="6">The sequence shown here is derived from an EMBL/GenBank/DDBJ whole genome shotgun (WGS) entry which is preliminary data.</text>
</comment>
<keyword evidence="4" id="KW-0812">Transmembrane</keyword>
<organism evidence="6 7">
    <name type="scientific">Pinctada imbricata</name>
    <name type="common">Atlantic pearl-oyster</name>
    <name type="synonym">Pinctada martensii</name>
    <dbReference type="NCBI Taxonomy" id="66713"/>
    <lineage>
        <taxon>Eukaryota</taxon>
        <taxon>Metazoa</taxon>
        <taxon>Spiralia</taxon>
        <taxon>Lophotrochozoa</taxon>
        <taxon>Mollusca</taxon>
        <taxon>Bivalvia</taxon>
        <taxon>Autobranchia</taxon>
        <taxon>Pteriomorphia</taxon>
        <taxon>Pterioida</taxon>
        <taxon>Pterioidea</taxon>
        <taxon>Pteriidae</taxon>
        <taxon>Pinctada</taxon>
    </lineage>
</organism>
<evidence type="ECO:0000256" key="2">
    <source>
        <dbReference type="ARBA" id="ARBA00012759"/>
    </source>
</evidence>
<evidence type="ECO:0000256" key="3">
    <source>
        <dbReference type="SAM" id="MobiDB-lite"/>
    </source>
</evidence>
<dbReference type="InterPro" id="IPR028889">
    <property type="entry name" value="USP"/>
</dbReference>
<dbReference type="PANTHER" id="PTHR21646:SF23">
    <property type="entry name" value="UBIQUITIN CARBOXYL-TERMINAL HYDROLASE USP2"/>
    <property type="match status" value="1"/>
</dbReference>
<feature type="transmembrane region" description="Helical" evidence="4">
    <location>
        <begin position="122"/>
        <end position="151"/>
    </location>
</feature>
<evidence type="ECO:0000256" key="4">
    <source>
        <dbReference type="SAM" id="Phobius"/>
    </source>
</evidence>
<keyword evidence="4" id="KW-1133">Transmembrane helix</keyword>
<dbReference type="EMBL" id="VSWD01000005">
    <property type="protein sequence ID" value="KAK3102290.1"/>
    <property type="molecule type" value="Genomic_DNA"/>
</dbReference>
<proteinExistence type="predicted"/>
<dbReference type="SUPFAM" id="SSF54001">
    <property type="entry name" value="Cysteine proteinases"/>
    <property type="match status" value="1"/>
</dbReference>
<accession>A0AA88YM11</accession>
<dbReference type="EC" id="3.4.19.12" evidence="2"/>
<dbReference type="InterPro" id="IPR038765">
    <property type="entry name" value="Papain-like_cys_pep_sf"/>
</dbReference>
<keyword evidence="4" id="KW-0472">Membrane</keyword>
<protein>
    <recommendedName>
        <fullName evidence="2">ubiquitinyl hydrolase 1</fullName>
        <ecNumber evidence="2">3.4.19.12</ecNumber>
    </recommendedName>
</protein>
<dbReference type="CDD" id="cd02257">
    <property type="entry name" value="Peptidase_C19"/>
    <property type="match status" value="1"/>
</dbReference>
<dbReference type="InterPro" id="IPR018200">
    <property type="entry name" value="USP_CS"/>
</dbReference>
<reference evidence="6" key="1">
    <citation type="submission" date="2019-08" db="EMBL/GenBank/DDBJ databases">
        <title>The improved chromosome-level genome for the pearl oyster Pinctada fucata martensii using PacBio sequencing and Hi-C.</title>
        <authorList>
            <person name="Zheng Z."/>
        </authorList>
    </citation>
    <scope>NUCLEOTIDE SEQUENCE</scope>
    <source>
        <strain evidence="6">ZZ-2019</strain>
        <tissue evidence="6">Adductor muscle</tissue>
    </source>
</reference>
<dbReference type="Proteomes" id="UP001186944">
    <property type="component" value="Unassembled WGS sequence"/>
</dbReference>
<evidence type="ECO:0000259" key="5">
    <source>
        <dbReference type="PROSITE" id="PS50235"/>
    </source>
</evidence>
<feature type="region of interest" description="Disordered" evidence="3">
    <location>
        <begin position="271"/>
        <end position="295"/>
    </location>
</feature>
<dbReference type="Pfam" id="PF00443">
    <property type="entry name" value="UCH"/>
    <property type="match status" value="1"/>
</dbReference>
<dbReference type="GO" id="GO:0004843">
    <property type="term" value="F:cysteine-type deubiquitinase activity"/>
    <property type="evidence" value="ECO:0007669"/>
    <property type="project" value="UniProtKB-EC"/>
</dbReference>
<dbReference type="AlphaFoldDB" id="A0AA88YM11"/>
<dbReference type="InterPro" id="IPR050185">
    <property type="entry name" value="Ub_carboxyl-term_hydrolase"/>
</dbReference>
<evidence type="ECO:0000313" key="7">
    <source>
        <dbReference type="Proteomes" id="UP001186944"/>
    </source>
</evidence>
<evidence type="ECO:0000256" key="1">
    <source>
        <dbReference type="ARBA" id="ARBA00000707"/>
    </source>
</evidence>
<sequence>MTFRRDRTQGKGEGVLILVKNTLICSQQPQFQTDCEIIWVKLELKGRKPLYIASYYKPKEVDRADWKGFKQYLAQFHTSFKNNNKKKKKRPVDIVADTCYQRPLKILRTETEKKIIWRWESLILAILCILVYVCDHTPLLLVIFTVFTFVYTQFEGRINIFHWWNLLTTRWEEYQQHQDSMTRIEEQLSEKKRQQEWLLNARNLSKMQGVESQVPQSFQTQHVPNTDISLLQRNTNLNMGTTPSRLHVQPNNSRWSSVPALRLSSVFNRFKKEPPSPHQNIESTKPSPQPPHMKQEFSFMPKQASRHNEFRNFGTDMDDSPPRKSVWFGDNLARRPIRSSHRIPFTPIRTPDTASLKSKVLTALGVGGNVALPPGIRNEGQNLCFVNSILQCAARTPNLLNELQKEAKDNAECSVAESSLMSSLIEILESCSSNSGSRKSVLDPIAFRQAAATLRPDLVTLPTQRQNQQDAAEFFMWLMDSVHTVLNKNKRSKSSYGGEKVSSRMKMLKFIYGDLNPAKLQDLKRACNQEINDAHGLRSESYAEPVQRLSDLEWLSYKQENDSIVDSTFSGQLVIAYHCLTDNHISVNMQTFNILPVPIVSPREVNGLVMLSDCFTKYCNVEHLVGQDGLECAYCNVERQRQQNEAALSSRLAYMQQQANSASPFTTRTPRMQTRQMRLSSADSAVSSMHSPLPTSYMSPILGSRDIVNDSGFQDNDFKTSTPISDHVFPGQRLRDAERRCMLRQLPDCLVIQLMRFSYNPFTKNPMKVLSPISIPLKNLDLTQIVFDTIANREELSQDEICYKYDLYGLCCHLGADSTNFGHYVSFCLHKDGKWYKFDDEMVTEVNIEYELTSREVRENAYILFYKKCNL</sequence>
<dbReference type="PANTHER" id="PTHR21646">
    <property type="entry name" value="UBIQUITIN CARBOXYL-TERMINAL HYDROLASE"/>
    <property type="match status" value="1"/>
</dbReference>
<gene>
    <name evidence="6" type="ORF">FSP39_010252</name>
</gene>
<dbReference type="PROSITE" id="PS00973">
    <property type="entry name" value="USP_2"/>
    <property type="match status" value="1"/>
</dbReference>
<dbReference type="GO" id="GO:0016579">
    <property type="term" value="P:protein deubiquitination"/>
    <property type="evidence" value="ECO:0007669"/>
    <property type="project" value="InterPro"/>
</dbReference>